<organism evidence="9 10">
    <name type="scientific">Staphylotrichum longicolle</name>
    <dbReference type="NCBI Taxonomy" id="669026"/>
    <lineage>
        <taxon>Eukaryota</taxon>
        <taxon>Fungi</taxon>
        <taxon>Dikarya</taxon>
        <taxon>Ascomycota</taxon>
        <taxon>Pezizomycotina</taxon>
        <taxon>Sordariomycetes</taxon>
        <taxon>Sordariomycetidae</taxon>
        <taxon>Sordariales</taxon>
        <taxon>Chaetomiaceae</taxon>
        <taxon>Staphylotrichum</taxon>
    </lineage>
</organism>
<dbReference type="GO" id="GO:0003677">
    <property type="term" value="F:DNA binding"/>
    <property type="evidence" value="ECO:0007669"/>
    <property type="project" value="UniProtKB-KW"/>
</dbReference>
<dbReference type="PANTHER" id="PTHR31313:SF4">
    <property type="entry name" value="CONIDIAL DEVELOPMENT PROTEIN FLUFFY"/>
    <property type="match status" value="1"/>
</dbReference>
<evidence type="ECO:0000256" key="2">
    <source>
        <dbReference type="ARBA" id="ARBA00022833"/>
    </source>
</evidence>
<evidence type="ECO:0000313" key="9">
    <source>
        <dbReference type="EMBL" id="KAG7292035.1"/>
    </source>
</evidence>
<keyword evidence="2" id="KW-0862">Zinc</keyword>
<protein>
    <recommendedName>
        <fullName evidence="8">Xylanolytic transcriptional activator regulatory domain-containing protein</fullName>
    </recommendedName>
</protein>
<feature type="region of interest" description="Disordered" evidence="7">
    <location>
        <begin position="485"/>
        <end position="505"/>
    </location>
</feature>
<gene>
    <name evidence="9" type="ORF">NEMBOFW57_002066</name>
</gene>
<dbReference type="Proteomes" id="UP001197093">
    <property type="component" value="Unassembled WGS sequence"/>
</dbReference>
<evidence type="ECO:0000256" key="6">
    <source>
        <dbReference type="ARBA" id="ARBA00023242"/>
    </source>
</evidence>
<keyword evidence="1" id="KW-0479">Metal-binding</keyword>
<accession>A0AAD4I385</accession>
<dbReference type="GO" id="GO:0046872">
    <property type="term" value="F:metal ion binding"/>
    <property type="evidence" value="ECO:0007669"/>
    <property type="project" value="UniProtKB-KW"/>
</dbReference>
<keyword evidence="5" id="KW-0804">Transcription</keyword>
<dbReference type="InterPro" id="IPR051615">
    <property type="entry name" value="Transcr_Regulatory_Elem"/>
</dbReference>
<dbReference type="CDD" id="cd12148">
    <property type="entry name" value="fungal_TF_MHR"/>
    <property type="match status" value="1"/>
</dbReference>
<evidence type="ECO:0000256" key="4">
    <source>
        <dbReference type="ARBA" id="ARBA00023125"/>
    </source>
</evidence>
<comment type="caution">
    <text evidence="9">The sequence shown here is derived from an EMBL/GenBank/DDBJ whole genome shotgun (WGS) entry which is preliminary data.</text>
</comment>
<dbReference type="PANTHER" id="PTHR31313">
    <property type="entry name" value="TY1 ENHANCER ACTIVATOR"/>
    <property type="match status" value="1"/>
</dbReference>
<evidence type="ECO:0000259" key="8">
    <source>
        <dbReference type="Pfam" id="PF04082"/>
    </source>
</evidence>
<keyword evidence="3" id="KW-0805">Transcription regulation</keyword>
<reference evidence="9" key="1">
    <citation type="submission" date="2023-02" db="EMBL/GenBank/DDBJ databases">
        <authorList>
            <person name="Palmer J.M."/>
        </authorList>
    </citation>
    <scope>NUCLEOTIDE SEQUENCE</scope>
    <source>
        <strain evidence="9">FW57</strain>
    </source>
</reference>
<feature type="domain" description="Xylanolytic transcriptional activator regulatory" evidence="8">
    <location>
        <begin position="195"/>
        <end position="290"/>
    </location>
</feature>
<dbReference type="InterPro" id="IPR007219">
    <property type="entry name" value="XnlR_reg_dom"/>
</dbReference>
<dbReference type="Pfam" id="PF04082">
    <property type="entry name" value="Fungal_trans"/>
    <property type="match status" value="1"/>
</dbReference>
<evidence type="ECO:0000256" key="3">
    <source>
        <dbReference type="ARBA" id="ARBA00023015"/>
    </source>
</evidence>
<feature type="region of interest" description="Disordered" evidence="7">
    <location>
        <begin position="88"/>
        <end position="110"/>
    </location>
</feature>
<evidence type="ECO:0000256" key="5">
    <source>
        <dbReference type="ARBA" id="ARBA00023163"/>
    </source>
</evidence>
<keyword evidence="10" id="KW-1185">Reference proteome</keyword>
<evidence type="ECO:0000313" key="10">
    <source>
        <dbReference type="Proteomes" id="UP001197093"/>
    </source>
</evidence>
<proteinExistence type="predicted"/>
<sequence>MRACDRCRQKRAKVTDAGEECKYNYIRQESKGKLRAQNAQLRQDSTDSDTLLRALASIADPHVCKAVLQSLLDGSISRTKILEEFYLEPESGSSTDPGSSSQPTPQPAVDPSTLTACFEQLLSWRECRPNLKGKDAQAVKHEAASARSTILSLPALPLDAYTSQSHPDPWTGTGWTRVHTRHLIDVLRTWDRLPFSLLSEDRFLQDYSSASTRFCSSALVHAILALATRLINERSDDASFHPSGWPRSRSLLDKAKTILQDIKTPKTLPDIQALGIFSLYSLRCGREAEAQAYAESFTTGISELFQHSLIRGEEEDYAEALRTSYCGAVSLTRMYYHFCLLCAFRPFVGLAMENTAIQPLEICTQAAKSILTLAQSYDDLFTLRRVSGFMPYFITAAALFSLGMEDGGSRMVGVYSRSADDPSFLPRSKTEEKHELAATEDEIPAAASRVQVSVVAHTRLLLAKMSTTHPAAAVAERMLEREIGSGLGLGKRENDGDSDSMMANT</sequence>
<evidence type="ECO:0000256" key="7">
    <source>
        <dbReference type="SAM" id="MobiDB-lite"/>
    </source>
</evidence>
<dbReference type="EMBL" id="JAHCVI010000001">
    <property type="protein sequence ID" value="KAG7292035.1"/>
    <property type="molecule type" value="Genomic_DNA"/>
</dbReference>
<name>A0AAD4I385_9PEZI</name>
<keyword evidence="4" id="KW-0238">DNA-binding</keyword>
<evidence type="ECO:0000256" key="1">
    <source>
        <dbReference type="ARBA" id="ARBA00022723"/>
    </source>
</evidence>
<feature type="compositionally biased region" description="Low complexity" evidence="7">
    <location>
        <begin position="88"/>
        <end position="103"/>
    </location>
</feature>
<keyword evidence="6" id="KW-0539">Nucleus</keyword>
<dbReference type="AlphaFoldDB" id="A0AAD4I385"/>